<dbReference type="OrthoDB" id="9804819at2"/>
<reference evidence="4" key="1">
    <citation type="journal article" date="2016" name="Genome Announc.">
        <title>Draft genomes of two strains of Paenibacillus glucanolyticus with capability to degrade lignocellulose.</title>
        <authorList>
            <person name="Mathews S.L."/>
            <person name="Pawlak J."/>
            <person name="Grunden A.M."/>
        </authorList>
    </citation>
    <scope>NUCLEOTIDE SEQUENCE [LARGE SCALE GENOMIC DNA]</scope>
    <source>
        <strain evidence="4">SLM1</strain>
    </source>
</reference>
<evidence type="ECO:0000313" key="4">
    <source>
        <dbReference type="EMBL" id="KZS48833.1"/>
    </source>
</evidence>
<dbReference type="GeneID" id="97555579"/>
<gene>
    <name evidence="4" type="ORF">AWU65_24300</name>
</gene>
<dbReference type="Proteomes" id="UP000076796">
    <property type="component" value="Unassembled WGS sequence"/>
</dbReference>
<feature type="domain" description="ABC transporter" evidence="3">
    <location>
        <begin position="4"/>
        <end position="213"/>
    </location>
</feature>
<evidence type="ECO:0000256" key="1">
    <source>
        <dbReference type="ARBA" id="ARBA00022741"/>
    </source>
</evidence>
<dbReference type="InterPro" id="IPR017871">
    <property type="entry name" value="ABC_transporter-like_CS"/>
</dbReference>
<proteinExistence type="predicted"/>
<accession>A0A163M8C5</accession>
<comment type="caution">
    <text evidence="4">The sequence shown here is derived from an EMBL/GenBank/DDBJ whole genome shotgun (WGS) entry which is preliminary data.</text>
</comment>
<evidence type="ECO:0000259" key="3">
    <source>
        <dbReference type="PROSITE" id="PS50893"/>
    </source>
</evidence>
<name>A0A163M8C5_9BACL</name>
<keyword evidence="2 4" id="KW-0067">ATP-binding</keyword>
<dbReference type="PANTHER" id="PTHR43158">
    <property type="entry name" value="SKFA PEPTIDE EXPORT ATP-BINDING PROTEIN SKFE"/>
    <property type="match status" value="1"/>
</dbReference>
<dbReference type="GO" id="GO:0005524">
    <property type="term" value="F:ATP binding"/>
    <property type="evidence" value="ECO:0007669"/>
    <property type="project" value="UniProtKB-KW"/>
</dbReference>
<keyword evidence="5" id="KW-1185">Reference proteome</keyword>
<dbReference type="EMBL" id="LWMH01000001">
    <property type="protein sequence ID" value="KZS48833.1"/>
    <property type="molecule type" value="Genomic_DNA"/>
</dbReference>
<dbReference type="Pfam" id="PF00005">
    <property type="entry name" value="ABC_tran"/>
    <property type="match status" value="1"/>
</dbReference>
<dbReference type="InterPro" id="IPR027417">
    <property type="entry name" value="P-loop_NTPase"/>
</dbReference>
<dbReference type="InterPro" id="IPR003439">
    <property type="entry name" value="ABC_transporter-like_ATP-bd"/>
</dbReference>
<dbReference type="InterPro" id="IPR003593">
    <property type="entry name" value="AAA+_ATPase"/>
</dbReference>
<dbReference type="GO" id="GO:0016887">
    <property type="term" value="F:ATP hydrolysis activity"/>
    <property type="evidence" value="ECO:0007669"/>
    <property type="project" value="InterPro"/>
</dbReference>
<dbReference type="Gene3D" id="3.40.50.300">
    <property type="entry name" value="P-loop containing nucleotide triphosphate hydrolases"/>
    <property type="match status" value="1"/>
</dbReference>
<dbReference type="SUPFAM" id="SSF52540">
    <property type="entry name" value="P-loop containing nucleoside triphosphate hydrolases"/>
    <property type="match status" value="1"/>
</dbReference>
<organism evidence="4 5">
    <name type="scientific">Paenibacillus glucanolyticus</name>
    <dbReference type="NCBI Taxonomy" id="59843"/>
    <lineage>
        <taxon>Bacteria</taxon>
        <taxon>Bacillati</taxon>
        <taxon>Bacillota</taxon>
        <taxon>Bacilli</taxon>
        <taxon>Bacillales</taxon>
        <taxon>Paenibacillaceae</taxon>
        <taxon>Paenibacillus</taxon>
    </lineage>
</organism>
<keyword evidence="1" id="KW-0547">Nucleotide-binding</keyword>
<dbReference type="PROSITE" id="PS00211">
    <property type="entry name" value="ABC_TRANSPORTER_1"/>
    <property type="match status" value="1"/>
</dbReference>
<evidence type="ECO:0000313" key="5">
    <source>
        <dbReference type="Proteomes" id="UP000076796"/>
    </source>
</evidence>
<evidence type="ECO:0000256" key="2">
    <source>
        <dbReference type="ARBA" id="ARBA00022840"/>
    </source>
</evidence>
<sequence>MTLIHIKNVSKSFKGIQLFENTTVQFEKGKIYGIIGHNGSGKSVLFKMICGFIRPDAGEIIINPAYRDKQSMFPKNFGIVIDRPGYISGITGFENLKRLARIQQLISDQEIRQAMTLVGLDPETKQKVKNYSLGMKQKLALAQAIMENQDVLILDEPFNALDIDSVHSIRQLLLRFKEEGRTIILTSHNQEDINILCDHVFQIRQHAVEEVKA</sequence>
<dbReference type="PROSITE" id="PS50893">
    <property type="entry name" value="ABC_TRANSPORTER_2"/>
    <property type="match status" value="1"/>
</dbReference>
<dbReference type="SMART" id="SM00382">
    <property type="entry name" value="AAA"/>
    <property type="match status" value="1"/>
</dbReference>
<dbReference type="AlphaFoldDB" id="A0A163M8C5"/>
<dbReference type="RefSeq" id="WP_063479599.1">
    <property type="nucleotide sequence ID" value="NZ_CP147845.1"/>
</dbReference>
<protein>
    <submittedName>
        <fullName evidence="4">Multidrug ABC transporter ATP-binding protein</fullName>
    </submittedName>
</protein>
<dbReference type="PANTHER" id="PTHR43158:SF7">
    <property type="entry name" value="ABC TRANSPORTER, ATP-BINDING PROTEIN"/>
    <property type="match status" value="1"/>
</dbReference>